<dbReference type="EMBL" id="JAWDJW010006377">
    <property type="protein sequence ID" value="KAK3065007.1"/>
    <property type="molecule type" value="Genomic_DNA"/>
</dbReference>
<name>A0ACC3DBX0_9PEZI</name>
<accession>A0ACC3DBX0</accession>
<gene>
    <name evidence="1" type="ORF">LTS18_013871</name>
</gene>
<proteinExistence type="predicted"/>
<organism evidence="1 2">
    <name type="scientific">Coniosporium uncinatum</name>
    <dbReference type="NCBI Taxonomy" id="93489"/>
    <lineage>
        <taxon>Eukaryota</taxon>
        <taxon>Fungi</taxon>
        <taxon>Dikarya</taxon>
        <taxon>Ascomycota</taxon>
        <taxon>Pezizomycotina</taxon>
        <taxon>Dothideomycetes</taxon>
        <taxon>Dothideomycetes incertae sedis</taxon>
        <taxon>Coniosporium</taxon>
    </lineage>
</organism>
<evidence type="ECO:0000313" key="1">
    <source>
        <dbReference type="EMBL" id="KAK3065007.1"/>
    </source>
</evidence>
<reference evidence="1" key="1">
    <citation type="submission" date="2024-09" db="EMBL/GenBank/DDBJ databases">
        <title>Black Yeasts Isolated from many extreme environments.</title>
        <authorList>
            <person name="Coleine C."/>
            <person name="Stajich J.E."/>
            <person name="Selbmann L."/>
        </authorList>
    </citation>
    <scope>NUCLEOTIDE SEQUENCE</scope>
    <source>
        <strain evidence="1">CCFEE 5737</strain>
    </source>
</reference>
<sequence length="183" mass="21029">MKKLYLSEAFSDFISVCGGSEFKVHRSVISARSKYFEIVCKGPSKEANDQKIDLEEDEPQVVRDMVEFVYMADFPFVRESETSNAGTVEFTKERMFHFAKLCIVADKYKVTGLESMACKQLRGCLRNKLTSVLNTWDASRLLVKPIQDDVIELVEFVYTKSREGTEVRSTMRESILSRKTRAH</sequence>
<comment type="caution">
    <text evidence="1">The sequence shown here is derived from an EMBL/GenBank/DDBJ whole genome shotgun (WGS) entry which is preliminary data.</text>
</comment>
<evidence type="ECO:0000313" key="2">
    <source>
        <dbReference type="Proteomes" id="UP001186974"/>
    </source>
</evidence>
<protein>
    <submittedName>
        <fullName evidence="1">Uncharacterized protein</fullName>
    </submittedName>
</protein>
<keyword evidence="2" id="KW-1185">Reference proteome</keyword>
<dbReference type="Proteomes" id="UP001186974">
    <property type="component" value="Unassembled WGS sequence"/>
</dbReference>